<feature type="transmembrane region" description="Helical" evidence="1">
    <location>
        <begin position="167"/>
        <end position="188"/>
    </location>
</feature>
<reference evidence="3" key="3">
    <citation type="submission" date="2015-06" db="UniProtKB">
        <authorList>
            <consortium name="EnsemblMetazoa"/>
        </authorList>
    </citation>
    <scope>IDENTIFICATION</scope>
</reference>
<keyword evidence="1" id="KW-1133">Transmembrane helix</keyword>
<dbReference type="STRING" id="6412.T1ETZ9"/>
<feature type="transmembrane region" description="Helical" evidence="1">
    <location>
        <begin position="113"/>
        <end position="132"/>
    </location>
</feature>
<dbReference type="RefSeq" id="XP_009025521.1">
    <property type="nucleotide sequence ID" value="XM_009027273.1"/>
</dbReference>
<evidence type="ECO:0000313" key="4">
    <source>
        <dbReference type="Proteomes" id="UP000015101"/>
    </source>
</evidence>
<dbReference type="KEGG" id="hro:HELRODRAFT_163394"/>
<feature type="transmembrane region" description="Helical" evidence="1">
    <location>
        <begin position="200"/>
        <end position="220"/>
    </location>
</feature>
<feature type="transmembrane region" description="Helical" evidence="1">
    <location>
        <begin position="85"/>
        <end position="107"/>
    </location>
</feature>
<dbReference type="GeneID" id="20200049"/>
<gene>
    <name evidence="3" type="primary">20200049</name>
    <name evidence="2" type="ORF">HELRODRAFT_163394</name>
</gene>
<organism evidence="3 4">
    <name type="scientific">Helobdella robusta</name>
    <name type="common">Californian leech</name>
    <dbReference type="NCBI Taxonomy" id="6412"/>
    <lineage>
        <taxon>Eukaryota</taxon>
        <taxon>Metazoa</taxon>
        <taxon>Spiralia</taxon>
        <taxon>Lophotrochozoa</taxon>
        <taxon>Annelida</taxon>
        <taxon>Clitellata</taxon>
        <taxon>Hirudinea</taxon>
        <taxon>Rhynchobdellida</taxon>
        <taxon>Glossiphoniidae</taxon>
        <taxon>Helobdella</taxon>
    </lineage>
</organism>
<reference evidence="2 4" key="2">
    <citation type="journal article" date="2013" name="Nature">
        <title>Insights into bilaterian evolution from three spiralian genomes.</title>
        <authorList>
            <person name="Simakov O."/>
            <person name="Marletaz F."/>
            <person name="Cho S.J."/>
            <person name="Edsinger-Gonzales E."/>
            <person name="Havlak P."/>
            <person name="Hellsten U."/>
            <person name="Kuo D.H."/>
            <person name="Larsson T."/>
            <person name="Lv J."/>
            <person name="Arendt D."/>
            <person name="Savage R."/>
            <person name="Osoegawa K."/>
            <person name="de Jong P."/>
            <person name="Grimwood J."/>
            <person name="Chapman J.A."/>
            <person name="Shapiro H."/>
            <person name="Aerts A."/>
            <person name="Otillar R.P."/>
            <person name="Terry A.Y."/>
            <person name="Boore J.L."/>
            <person name="Grigoriev I.V."/>
            <person name="Lindberg D.R."/>
            <person name="Seaver E.C."/>
            <person name="Weisblat D.A."/>
            <person name="Putnam N.H."/>
            <person name="Rokhsar D.S."/>
        </authorList>
    </citation>
    <scope>NUCLEOTIDE SEQUENCE</scope>
</reference>
<evidence type="ECO:0000313" key="2">
    <source>
        <dbReference type="EMBL" id="ESN96343.1"/>
    </source>
</evidence>
<dbReference type="InParanoid" id="T1ETZ9"/>
<keyword evidence="1" id="KW-0472">Membrane</keyword>
<accession>T1ETZ9</accession>
<dbReference type="HOGENOM" id="CLU_1166961_0_0_1"/>
<dbReference type="CTD" id="20200049"/>
<dbReference type="EMBL" id="AMQM01001382">
    <property type="status" value="NOT_ANNOTATED_CDS"/>
    <property type="molecule type" value="Genomic_DNA"/>
</dbReference>
<feature type="transmembrane region" description="Helical" evidence="1">
    <location>
        <begin position="40"/>
        <end position="65"/>
    </location>
</feature>
<name>T1ETZ9_HELRO</name>
<dbReference type="AlphaFoldDB" id="T1ETZ9"/>
<dbReference type="Proteomes" id="UP000015101">
    <property type="component" value="Unassembled WGS sequence"/>
</dbReference>
<evidence type="ECO:0000313" key="3">
    <source>
        <dbReference type="EnsemblMetazoa" id="HelroP163394"/>
    </source>
</evidence>
<evidence type="ECO:0000256" key="1">
    <source>
        <dbReference type="SAM" id="Phobius"/>
    </source>
</evidence>
<proteinExistence type="predicted"/>
<dbReference type="EMBL" id="KB097495">
    <property type="protein sequence ID" value="ESN96343.1"/>
    <property type="molecule type" value="Genomic_DNA"/>
</dbReference>
<reference evidence="4" key="1">
    <citation type="submission" date="2012-12" db="EMBL/GenBank/DDBJ databases">
        <authorList>
            <person name="Hellsten U."/>
            <person name="Grimwood J."/>
            <person name="Chapman J.A."/>
            <person name="Shapiro H."/>
            <person name="Aerts A."/>
            <person name="Otillar R.P."/>
            <person name="Terry A.Y."/>
            <person name="Boore J.L."/>
            <person name="Simakov O."/>
            <person name="Marletaz F."/>
            <person name="Cho S.-J."/>
            <person name="Edsinger-Gonzales E."/>
            <person name="Havlak P."/>
            <person name="Kuo D.-H."/>
            <person name="Larsson T."/>
            <person name="Lv J."/>
            <person name="Arendt D."/>
            <person name="Savage R."/>
            <person name="Osoegawa K."/>
            <person name="de Jong P."/>
            <person name="Lindberg D.R."/>
            <person name="Seaver E.C."/>
            <person name="Weisblat D.A."/>
            <person name="Putnam N.H."/>
            <person name="Grigoriev I.V."/>
            <person name="Rokhsar D.S."/>
        </authorList>
    </citation>
    <scope>NUCLEOTIDE SEQUENCE</scope>
</reference>
<sequence length="238" mass="27107">MFSIDLTKSLDKLFENLCGEQFWNGEDFWRNETPEFTNCFLWIIPIWIPCIFIIATAPAYMLLYLKRIETQSKVKVSSLANNLKVIFSICLTLMSASCFIYSTVLYMNGSLHVVTVVSTALMTLAFVSIGSLLTNEYNYIKYCLFYALSVLILAMEGKKQLVTSLYHFIFSSLTFASAIFYVLILLTCKERFKFAEASRQILTVVITASFTFSISCLFILNCFASYDPAQATDRVCCH</sequence>
<protein>
    <submittedName>
        <fullName evidence="2 3">Uncharacterized protein</fullName>
    </submittedName>
</protein>
<keyword evidence="1" id="KW-0812">Transmembrane</keyword>
<dbReference type="EnsemblMetazoa" id="HelroT163394">
    <property type="protein sequence ID" value="HelroP163394"/>
    <property type="gene ID" value="HelroG163394"/>
</dbReference>
<keyword evidence="4" id="KW-1185">Reference proteome</keyword>